<name>A0ABV8XJP6_9DEIO</name>
<sequence>MTKLLWTALLTSMALAAPAGAEMRSYAVVAGKTQGALAWCDAPGAVITLTTPQQGRATLSVQDKVKGQLGPAHSFPATLGDPEPGAGQVYVPLSWKNGAATVQGFLHTSNVENVNDPAYRMTHVNEFRLSDVTHRCRYVPQAAFFGVTSKRTVIVWENGKTSTYATRNFDGTPGVRLQGGPMAHGVITRDADSGRVVGFQRVYLWPAPGGYRYQLEVTEEGATLKVMRNNRTLQVEPLLAYSVSLPRTSEH</sequence>
<keyword evidence="3" id="KW-1185">Reference proteome</keyword>
<evidence type="ECO:0000313" key="2">
    <source>
        <dbReference type="EMBL" id="MFC4425036.1"/>
    </source>
</evidence>
<gene>
    <name evidence="2" type="ORF">ACFOZ9_02355</name>
</gene>
<organism evidence="2 3">
    <name type="scientific">Deinococcus navajonensis</name>
    <dbReference type="NCBI Taxonomy" id="309884"/>
    <lineage>
        <taxon>Bacteria</taxon>
        <taxon>Thermotogati</taxon>
        <taxon>Deinococcota</taxon>
        <taxon>Deinococci</taxon>
        <taxon>Deinococcales</taxon>
        <taxon>Deinococcaceae</taxon>
        <taxon>Deinococcus</taxon>
    </lineage>
</organism>
<dbReference type="Proteomes" id="UP001595998">
    <property type="component" value="Unassembled WGS sequence"/>
</dbReference>
<feature type="chain" id="PRO_5047185382" evidence="1">
    <location>
        <begin position="22"/>
        <end position="251"/>
    </location>
</feature>
<comment type="caution">
    <text evidence="2">The sequence shown here is derived from an EMBL/GenBank/DDBJ whole genome shotgun (WGS) entry which is preliminary data.</text>
</comment>
<feature type="signal peptide" evidence="1">
    <location>
        <begin position="1"/>
        <end position="21"/>
    </location>
</feature>
<proteinExistence type="predicted"/>
<evidence type="ECO:0000313" key="3">
    <source>
        <dbReference type="Proteomes" id="UP001595998"/>
    </source>
</evidence>
<reference evidence="3" key="1">
    <citation type="journal article" date="2019" name="Int. J. Syst. Evol. Microbiol.">
        <title>The Global Catalogue of Microorganisms (GCM) 10K type strain sequencing project: providing services to taxonomists for standard genome sequencing and annotation.</title>
        <authorList>
            <consortium name="The Broad Institute Genomics Platform"/>
            <consortium name="The Broad Institute Genome Sequencing Center for Infectious Disease"/>
            <person name="Wu L."/>
            <person name="Ma J."/>
        </authorList>
    </citation>
    <scope>NUCLEOTIDE SEQUENCE [LARGE SCALE GENOMIC DNA]</scope>
    <source>
        <strain evidence="3">CCUG 56029</strain>
    </source>
</reference>
<protein>
    <submittedName>
        <fullName evidence="2">Uncharacterized protein</fullName>
    </submittedName>
</protein>
<evidence type="ECO:0000256" key="1">
    <source>
        <dbReference type="SAM" id="SignalP"/>
    </source>
</evidence>
<dbReference type="RefSeq" id="WP_380035981.1">
    <property type="nucleotide sequence ID" value="NZ_JBHSEH010000004.1"/>
</dbReference>
<dbReference type="EMBL" id="JBHSEH010000004">
    <property type="protein sequence ID" value="MFC4425036.1"/>
    <property type="molecule type" value="Genomic_DNA"/>
</dbReference>
<accession>A0ABV8XJP6</accession>
<keyword evidence="1" id="KW-0732">Signal</keyword>